<dbReference type="Proteomes" id="UP001056120">
    <property type="component" value="Linkage Group LG06"/>
</dbReference>
<gene>
    <name evidence="1" type="ORF">L1987_18427</name>
</gene>
<evidence type="ECO:0000313" key="1">
    <source>
        <dbReference type="EMBL" id="KAI3813696.1"/>
    </source>
</evidence>
<sequence>MLLENHQKLLKRTSEASKETSETMISSKHAQDLFKENSENAYFHLGKECAVHTILFANMVLTHEKEQEQRLTRLSLVMPAQNLSNVFNIQRGRYSQENTEKSKGQRTMPPTWKNLDCL</sequence>
<comment type="caution">
    <text evidence="1">The sequence shown here is derived from an EMBL/GenBank/DDBJ whole genome shotgun (WGS) entry which is preliminary data.</text>
</comment>
<accession>A0ACB9J0R0</accession>
<proteinExistence type="predicted"/>
<keyword evidence="2" id="KW-1185">Reference proteome</keyword>
<reference evidence="2" key="1">
    <citation type="journal article" date="2022" name="Mol. Ecol. Resour.">
        <title>The genomes of chicory, endive, great burdock and yacon provide insights into Asteraceae palaeo-polyploidization history and plant inulin production.</title>
        <authorList>
            <person name="Fan W."/>
            <person name="Wang S."/>
            <person name="Wang H."/>
            <person name="Wang A."/>
            <person name="Jiang F."/>
            <person name="Liu H."/>
            <person name="Zhao H."/>
            <person name="Xu D."/>
            <person name="Zhang Y."/>
        </authorList>
    </citation>
    <scope>NUCLEOTIDE SEQUENCE [LARGE SCALE GENOMIC DNA]</scope>
    <source>
        <strain evidence="2">cv. Yunnan</strain>
    </source>
</reference>
<protein>
    <submittedName>
        <fullName evidence="1">Uncharacterized protein</fullName>
    </submittedName>
</protein>
<name>A0ACB9J0R0_9ASTR</name>
<dbReference type="EMBL" id="CM042023">
    <property type="protein sequence ID" value="KAI3813696.1"/>
    <property type="molecule type" value="Genomic_DNA"/>
</dbReference>
<evidence type="ECO:0000313" key="2">
    <source>
        <dbReference type="Proteomes" id="UP001056120"/>
    </source>
</evidence>
<reference evidence="1 2" key="2">
    <citation type="journal article" date="2022" name="Mol. Ecol. Resour.">
        <title>The genomes of chicory, endive, great burdock and yacon provide insights into Asteraceae paleo-polyploidization history and plant inulin production.</title>
        <authorList>
            <person name="Fan W."/>
            <person name="Wang S."/>
            <person name="Wang H."/>
            <person name="Wang A."/>
            <person name="Jiang F."/>
            <person name="Liu H."/>
            <person name="Zhao H."/>
            <person name="Xu D."/>
            <person name="Zhang Y."/>
        </authorList>
    </citation>
    <scope>NUCLEOTIDE SEQUENCE [LARGE SCALE GENOMIC DNA]</scope>
    <source>
        <strain evidence="2">cv. Yunnan</strain>
        <tissue evidence="1">Leaves</tissue>
    </source>
</reference>
<organism evidence="1 2">
    <name type="scientific">Smallanthus sonchifolius</name>
    <dbReference type="NCBI Taxonomy" id="185202"/>
    <lineage>
        <taxon>Eukaryota</taxon>
        <taxon>Viridiplantae</taxon>
        <taxon>Streptophyta</taxon>
        <taxon>Embryophyta</taxon>
        <taxon>Tracheophyta</taxon>
        <taxon>Spermatophyta</taxon>
        <taxon>Magnoliopsida</taxon>
        <taxon>eudicotyledons</taxon>
        <taxon>Gunneridae</taxon>
        <taxon>Pentapetalae</taxon>
        <taxon>asterids</taxon>
        <taxon>campanulids</taxon>
        <taxon>Asterales</taxon>
        <taxon>Asteraceae</taxon>
        <taxon>Asteroideae</taxon>
        <taxon>Heliantheae alliance</taxon>
        <taxon>Millerieae</taxon>
        <taxon>Smallanthus</taxon>
    </lineage>
</organism>